<sequence>MHNYQEPPSELPSTFHSQLHDLGQVTSFSRIQQGKSSIGIVHFHNLHQAISAFEELDGFYIEKNRLFIEYAGEAPGQEVYNKAKDAKKKGGERDRQGWLQAGGVRKSNRRGRDVGGLQGKEREERRGQAL</sequence>
<evidence type="ECO:0000313" key="2">
    <source>
        <dbReference type="EMBL" id="GMI39069.1"/>
    </source>
</evidence>
<protein>
    <recommendedName>
        <fullName evidence="4">RRM domain-containing protein</fullName>
    </recommendedName>
</protein>
<evidence type="ECO:0008006" key="4">
    <source>
        <dbReference type="Google" id="ProtNLM"/>
    </source>
</evidence>
<name>A0A9W7L907_9STRA</name>
<dbReference type="Gene3D" id="3.30.70.330">
    <property type="match status" value="1"/>
</dbReference>
<dbReference type="InterPro" id="IPR035979">
    <property type="entry name" value="RBD_domain_sf"/>
</dbReference>
<keyword evidence="3" id="KW-1185">Reference proteome</keyword>
<dbReference type="AlphaFoldDB" id="A0A9W7L907"/>
<feature type="compositionally biased region" description="Basic and acidic residues" evidence="1">
    <location>
        <begin position="81"/>
        <end position="96"/>
    </location>
</feature>
<comment type="caution">
    <text evidence="2">The sequence shown here is derived from an EMBL/GenBank/DDBJ whole genome shotgun (WGS) entry which is preliminary data.</text>
</comment>
<accession>A0A9W7L907</accession>
<feature type="compositionally biased region" description="Basic and acidic residues" evidence="1">
    <location>
        <begin position="119"/>
        <end position="130"/>
    </location>
</feature>
<dbReference type="InterPro" id="IPR012677">
    <property type="entry name" value="Nucleotide-bd_a/b_plait_sf"/>
</dbReference>
<feature type="region of interest" description="Disordered" evidence="1">
    <location>
        <begin position="81"/>
        <end position="130"/>
    </location>
</feature>
<dbReference type="Proteomes" id="UP001165065">
    <property type="component" value="Unassembled WGS sequence"/>
</dbReference>
<dbReference type="EMBL" id="BRYA01001107">
    <property type="protein sequence ID" value="GMI39069.1"/>
    <property type="molecule type" value="Genomic_DNA"/>
</dbReference>
<proteinExistence type="predicted"/>
<evidence type="ECO:0000256" key="1">
    <source>
        <dbReference type="SAM" id="MobiDB-lite"/>
    </source>
</evidence>
<dbReference type="GO" id="GO:0003676">
    <property type="term" value="F:nucleic acid binding"/>
    <property type="evidence" value="ECO:0007669"/>
    <property type="project" value="InterPro"/>
</dbReference>
<gene>
    <name evidence="2" type="ORF">TrCOL_g824</name>
</gene>
<dbReference type="SUPFAM" id="SSF54928">
    <property type="entry name" value="RNA-binding domain, RBD"/>
    <property type="match status" value="1"/>
</dbReference>
<evidence type="ECO:0000313" key="3">
    <source>
        <dbReference type="Proteomes" id="UP001165065"/>
    </source>
</evidence>
<reference evidence="3" key="1">
    <citation type="journal article" date="2023" name="Commun. Biol.">
        <title>Genome analysis of Parmales, the sister group of diatoms, reveals the evolutionary specialization of diatoms from phago-mixotrophs to photoautotrophs.</title>
        <authorList>
            <person name="Ban H."/>
            <person name="Sato S."/>
            <person name="Yoshikawa S."/>
            <person name="Yamada K."/>
            <person name="Nakamura Y."/>
            <person name="Ichinomiya M."/>
            <person name="Sato N."/>
            <person name="Blanc-Mathieu R."/>
            <person name="Endo H."/>
            <person name="Kuwata A."/>
            <person name="Ogata H."/>
        </authorList>
    </citation>
    <scope>NUCLEOTIDE SEQUENCE [LARGE SCALE GENOMIC DNA]</scope>
</reference>
<organism evidence="2 3">
    <name type="scientific">Triparma columacea</name>
    <dbReference type="NCBI Taxonomy" id="722753"/>
    <lineage>
        <taxon>Eukaryota</taxon>
        <taxon>Sar</taxon>
        <taxon>Stramenopiles</taxon>
        <taxon>Ochrophyta</taxon>
        <taxon>Bolidophyceae</taxon>
        <taxon>Parmales</taxon>
        <taxon>Triparmaceae</taxon>
        <taxon>Triparma</taxon>
    </lineage>
</organism>